<name>A0A6J4NP14_9ACTN</name>
<feature type="domain" description="Gamma-glutamylcyclotransferase AIG2-like" evidence="1">
    <location>
        <begin position="85"/>
        <end position="157"/>
    </location>
</feature>
<dbReference type="AlphaFoldDB" id="A0A6J4NP14"/>
<dbReference type="Pfam" id="PF06094">
    <property type="entry name" value="GGACT"/>
    <property type="match status" value="2"/>
</dbReference>
<dbReference type="InterPro" id="IPR009288">
    <property type="entry name" value="AIG2-like_dom"/>
</dbReference>
<dbReference type="EMBL" id="CADCUV010000034">
    <property type="protein sequence ID" value="CAA9393269.1"/>
    <property type="molecule type" value="Genomic_DNA"/>
</dbReference>
<evidence type="ECO:0000313" key="2">
    <source>
        <dbReference type="EMBL" id="CAA9393269.1"/>
    </source>
</evidence>
<organism evidence="2">
    <name type="scientific">uncultured Rubrobacteraceae bacterium</name>
    <dbReference type="NCBI Taxonomy" id="349277"/>
    <lineage>
        <taxon>Bacteria</taxon>
        <taxon>Bacillati</taxon>
        <taxon>Actinomycetota</taxon>
        <taxon>Rubrobacteria</taxon>
        <taxon>Rubrobacterales</taxon>
        <taxon>Rubrobacteraceae</taxon>
        <taxon>environmental samples</taxon>
    </lineage>
</organism>
<proteinExistence type="predicted"/>
<dbReference type="SUPFAM" id="SSF110857">
    <property type="entry name" value="Gamma-glutamyl cyclotransferase-like"/>
    <property type="match status" value="1"/>
</dbReference>
<sequence>MDVPEHLAIQMFFYGTLKRGGRNHAYCRGGLMAAEARIRGMLYDLPQGYPAIVVPEETVMAVGTGDPLADALGANRLNRSEVPEPEMPAVYGELYNFDDPEERLPALDGLEAFSPDDPSSPYRRVLVPVLPDGGALTLAWAYAARHPRGTHLPGGRWPA</sequence>
<dbReference type="InterPro" id="IPR036568">
    <property type="entry name" value="GGCT-like_sf"/>
</dbReference>
<reference evidence="2" key="1">
    <citation type="submission" date="2020-02" db="EMBL/GenBank/DDBJ databases">
        <authorList>
            <person name="Meier V. D."/>
        </authorList>
    </citation>
    <scope>NUCLEOTIDE SEQUENCE</scope>
    <source>
        <strain evidence="2">AVDCRST_MAG22</strain>
    </source>
</reference>
<accession>A0A6J4NP14</accession>
<evidence type="ECO:0000259" key="1">
    <source>
        <dbReference type="Pfam" id="PF06094"/>
    </source>
</evidence>
<dbReference type="CDD" id="cd06661">
    <property type="entry name" value="GGCT_like"/>
    <property type="match status" value="1"/>
</dbReference>
<dbReference type="InterPro" id="IPR013024">
    <property type="entry name" value="GGCT-like"/>
</dbReference>
<dbReference type="Gene3D" id="3.10.490.10">
    <property type="entry name" value="Gamma-glutamyl cyclotransferase-like"/>
    <property type="match status" value="1"/>
</dbReference>
<gene>
    <name evidence="2" type="ORF">AVDCRST_MAG22-746</name>
</gene>
<protein>
    <recommendedName>
        <fullName evidence="1">Gamma-glutamylcyclotransferase AIG2-like domain-containing protein</fullName>
    </recommendedName>
</protein>
<feature type="domain" description="Gamma-glutamylcyclotransferase AIG2-like" evidence="1">
    <location>
        <begin position="11"/>
        <end position="59"/>
    </location>
</feature>